<dbReference type="Pfam" id="PF00153">
    <property type="entry name" value="Mito_carr"/>
    <property type="match status" value="1"/>
</dbReference>
<evidence type="ECO:0008006" key="14">
    <source>
        <dbReference type="Google" id="ProtNLM"/>
    </source>
</evidence>
<feature type="transmembrane region" description="Helical" evidence="11">
    <location>
        <begin position="82"/>
        <end position="102"/>
    </location>
</feature>
<dbReference type="PANTHER" id="PTHR45683">
    <property type="entry name" value="MITOCHONDRIAL NICOTINAMIDE ADENINE DINUCLEOTIDE TRANSPORTER 1-RELATED-RELATED"/>
    <property type="match status" value="1"/>
</dbReference>
<feature type="transmembrane region" description="Helical" evidence="11">
    <location>
        <begin position="6"/>
        <end position="25"/>
    </location>
</feature>
<evidence type="ECO:0000256" key="3">
    <source>
        <dbReference type="ARBA" id="ARBA00022448"/>
    </source>
</evidence>
<evidence type="ECO:0000313" key="13">
    <source>
        <dbReference type="Proteomes" id="UP000807353"/>
    </source>
</evidence>
<evidence type="ECO:0000256" key="4">
    <source>
        <dbReference type="ARBA" id="ARBA00022692"/>
    </source>
</evidence>
<comment type="subcellular location">
    <subcellularLocation>
        <location evidence="1">Membrane</location>
        <topology evidence="1">Multi-pass membrane protein</topology>
    </subcellularLocation>
</comment>
<proteinExistence type="inferred from homology"/>
<comment type="similarity">
    <text evidence="2 9">Belongs to the mitochondrial carrier (TC 2.A.29) family.</text>
</comment>
<dbReference type="Proteomes" id="UP000807353">
    <property type="component" value="Unassembled WGS sequence"/>
</dbReference>
<keyword evidence="7 8" id="KW-0472">Membrane</keyword>
<dbReference type="InterPro" id="IPR044712">
    <property type="entry name" value="SLC25A32-like"/>
</dbReference>
<organism evidence="12 13">
    <name type="scientific">Collybia nuda</name>
    <dbReference type="NCBI Taxonomy" id="64659"/>
    <lineage>
        <taxon>Eukaryota</taxon>
        <taxon>Fungi</taxon>
        <taxon>Dikarya</taxon>
        <taxon>Basidiomycota</taxon>
        <taxon>Agaricomycotina</taxon>
        <taxon>Agaricomycetes</taxon>
        <taxon>Agaricomycetidae</taxon>
        <taxon>Agaricales</taxon>
        <taxon>Tricholomatineae</taxon>
        <taxon>Clitocybaceae</taxon>
        <taxon>Collybia</taxon>
    </lineage>
</organism>
<dbReference type="InterPro" id="IPR018108">
    <property type="entry name" value="MCP_transmembrane"/>
</dbReference>
<dbReference type="GO" id="GO:0055085">
    <property type="term" value="P:transmembrane transport"/>
    <property type="evidence" value="ECO:0007669"/>
    <property type="project" value="InterPro"/>
</dbReference>
<protein>
    <recommendedName>
        <fullName evidence="14">Mitochondrial carrier</fullName>
    </recommendedName>
</protein>
<evidence type="ECO:0000256" key="10">
    <source>
        <dbReference type="SAM" id="MobiDB-lite"/>
    </source>
</evidence>
<evidence type="ECO:0000256" key="1">
    <source>
        <dbReference type="ARBA" id="ARBA00004141"/>
    </source>
</evidence>
<keyword evidence="13" id="KW-1185">Reference proteome</keyword>
<dbReference type="AlphaFoldDB" id="A0A9P6CIV0"/>
<evidence type="ECO:0000313" key="12">
    <source>
        <dbReference type="EMBL" id="KAF9468021.1"/>
    </source>
</evidence>
<evidence type="ECO:0000256" key="5">
    <source>
        <dbReference type="ARBA" id="ARBA00022737"/>
    </source>
</evidence>
<feature type="transmembrane region" description="Helical" evidence="11">
    <location>
        <begin position="122"/>
        <end position="140"/>
    </location>
</feature>
<sequence>MLKTPLDLLSLIFVPFIGILVRYRVAYHPTPPITSADTEPALNTDGEGAPNSLTRNEPPVVEPIPTYRGLWRKVKEMEGWNGLFKGFLPTLLWNIILPFFWFRLNGTKIYMSPSPTTLDRSFHSALFYNAFFCIGLIFVYRSIMTTHKLRFTSTNVSAALNALFTDYERKKPWVLWLIPGLVPALIINITLQVFVFIRLRRLISHEILPSEPMSLAYSTGVCLFSTIILAPLDVVVTRLAIQHNHGPPTAVAASVFLDVEAQDLEKKGSETAKLETETDQVTPVVQLRKEPYLGLYDCIKKIIHEEGWQALYRGWWVTALGNFIL</sequence>
<evidence type="ECO:0000256" key="9">
    <source>
        <dbReference type="RuleBase" id="RU000488"/>
    </source>
</evidence>
<feature type="transmembrane region" description="Helical" evidence="11">
    <location>
        <begin position="215"/>
        <end position="236"/>
    </location>
</feature>
<evidence type="ECO:0000256" key="2">
    <source>
        <dbReference type="ARBA" id="ARBA00006375"/>
    </source>
</evidence>
<feature type="transmembrane region" description="Helical" evidence="11">
    <location>
        <begin position="173"/>
        <end position="195"/>
    </location>
</feature>
<gene>
    <name evidence="12" type="ORF">BDZ94DRAFT_1318136</name>
</gene>
<evidence type="ECO:0000256" key="7">
    <source>
        <dbReference type="ARBA" id="ARBA00023136"/>
    </source>
</evidence>
<accession>A0A9P6CIV0</accession>
<name>A0A9P6CIV0_9AGAR</name>
<dbReference type="SUPFAM" id="SSF103506">
    <property type="entry name" value="Mitochondrial carrier"/>
    <property type="match status" value="2"/>
</dbReference>
<evidence type="ECO:0000256" key="11">
    <source>
        <dbReference type="SAM" id="Phobius"/>
    </source>
</evidence>
<keyword evidence="3 9" id="KW-0813">Transport</keyword>
<feature type="repeat" description="Solcar" evidence="8">
    <location>
        <begin position="209"/>
        <end position="325"/>
    </location>
</feature>
<dbReference type="Gene3D" id="1.50.40.10">
    <property type="entry name" value="Mitochondrial carrier domain"/>
    <property type="match status" value="1"/>
</dbReference>
<evidence type="ECO:0000256" key="6">
    <source>
        <dbReference type="ARBA" id="ARBA00022989"/>
    </source>
</evidence>
<dbReference type="PROSITE" id="PS50920">
    <property type="entry name" value="SOLCAR"/>
    <property type="match status" value="1"/>
</dbReference>
<feature type="region of interest" description="Disordered" evidence="10">
    <location>
        <begin position="36"/>
        <end position="59"/>
    </location>
</feature>
<keyword evidence="4 8" id="KW-0812">Transmembrane</keyword>
<dbReference type="InterPro" id="IPR023395">
    <property type="entry name" value="MCP_dom_sf"/>
</dbReference>
<comment type="caution">
    <text evidence="12">The sequence shown here is derived from an EMBL/GenBank/DDBJ whole genome shotgun (WGS) entry which is preliminary data.</text>
</comment>
<dbReference type="GO" id="GO:0006862">
    <property type="term" value="P:nucleotide transport"/>
    <property type="evidence" value="ECO:0007669"/>
    <property type="project" value="InterPro"/>
</dbReference>
<dbReference type="GO" id="GO:0016020">
    <property type="term" value="C:membrane"/>
    <property type="evidence" value="ECO:0007669"/>
    <property type="project" value="UniProtKB-SubCell"/>
</dbReference>
<keyword evidence="6 11" id="KW-1133">Transmembrane helix</keyword>
<reference evidence="12" key="1">
    <citation type="submission" date="2020-11" db="EMBL/GenBank/DDBJ databases">
        <authorList>
            <consortium name="DOE Joint Genome Institute"/>
            <person name="Ahrendt S."/>
            <person name="Riley R."/>
            <person name="Andreopoulos W."/>
            <person name="Labutti K."/>
            <person name="Pangilinan J."/>
            <person name="Ruiz-Duenas F.J."/>
            <person name="Barrasa J.M."/>
            <person name="Sanchez-Garcia M."/>
            <person name="Camarero S."/>
            <person name="Miyauchi S."/>
            <person name="Serrano A."/>
            <person name="Linde D."/>
            <person name="Babiker R."/>
            <person name="Drula E."/>
            <person name="Ayuso-Fernandez I."/>
            <person name="Pacheco R."/>
            <person name="Padilla G."/>
            <person name="Ferreira P."/>
            <person name="Barriuso J."/>
            <person name="Kellner H."/>
            <person name="Castanera R."/>
            <person name="Alfaro M."/>
            <person name="Ramirez L."/>
            <person name="Pisabarro A.G."/>
            <person name="Kuo A."/>
            <person name="Tritt A."/>
            <person name="Lipzen A."/>
            <person name="He G."/>
            <person name="Yan M."/>
            <person name="Ng V."/>
            <person name="Cullen D."/>
            <person name="Martin F."/>
            <person name="Rosso M.-N."/>
            <person name="Henrissat B."/>
            <person name="Hibbett D."/>
            <person name="Martinez A.T."/>
            <person name="Grigoriev I.V."/>
        </authorList>
    </citation>
    <scope>NUCLEOTIDE SEQUENCE</scope>
    <source>
        <strain evidence="12">CBS 247.69</strain>
    </source>
</reference>
<dbReference type="OrthoDB" id="21292at2759"/>
<keyword evidence="5" id="KW-0677">Repeat</keyword>
<dbReference type="EMBL" id="MU150234">
    <property type="protein sequence ID" value="KAF9468021.1"/>
    <property type="molecule type" value="Genomic_DNA"/>
</dbReference>
<evidence type="ECO:0000256" key="8">
    <source>
        <dbReference type="PROSITE-ProRule" id="PRU00282"/>
    </source>
</evidence>